<dbReference type="Proteomes" id="UP000319817">
    <property type="component" value="Chromosome"/>
</dbReference>
<evidence type="ECO:0000313" key="2">
    <source>
        <dbReference type="Proteomes" id="UP000319817"/>
    </source>
</evidence>
<reference evidence="1 2" key="1">
    <citation type="submission" date="2019-02" db="EMBL/GenBank/DDBJ databases">
        <title>Deep-cultivation of Planctomycetes and their phenomic and genomic characterization uncovers novel biology.</title>
        <authorList>
            <person name="Wiegand S."/>
            <person name="Jogler M."/>
            <person name="Boedeker C."/>
            <person name="Pinto D."/>
            <person name="Vollmers J."/>
            <person name="Rivas-Marin E."/>
            <person name="Kohn T."/>
            <person name="Peeters S.H."/>
            <person name="Heuer A."/>
            <person name="Rast P."/>
            <person name="Oberbeckmann S."/>
            <person name="Bunk B."/>
            <person name="Jeske O."/>
            <person name="Meyerdierks A."/>
            <person name="Storesund J.E."/>
            <person name="Kallscheuer N."/>
            <person name="Luecker S."/>
            <person name="Lage O.M."/>
            <person name="Pohl T."/>
            <person name="Merkel B.J."/>
            <person name="Hornburger P."/>
            <person name="Mueller R.-W."/>
            <person name="Bruemmer F."/>
            <person name="Labrenz M."/>
            <person name="Spormann A.M."/>
            <person name="Op den Camp H."/>
            <person name="Overmann J."/>
            <person name="Amann R."/>
            <person name="Jetten M.S.M."/>
            <person name="Mascher T."/>
            <person name="Medema M.H."/>
            <person name="Devos D.P."/>
            <person name="Kaster A.-K."/>
            <person name="Ovreas L."/>
            <person name="Rohde M."/>
            <person name="Galperin M.Y."/>
            <person name="Jogler C."/>
        </authorList>
    </citation>
    <scope>NUCLEOTIDE SEQUENCE [LARGE SCALE GENOMIC DNA]</scope>
    <source>
        <strain evidence="1 2">K23_9</strain>
    </source>
</reference>
<gene>
    <name evidence="1" type="ORF">K239x_48920</name>
</gene>
<dbReference type="RefSeq" id="WP_145420707.1">
    <property type="nucleotide sequence ID" value="NZ_CP036526.1"/>
</dbReference>
<dbReference type="AlphaFoldDB" id="A0A517P0I8"/>
<evidence type="ECO:0000313" key="1">
    <source>
        <dbReference type="EMBL" id="QDT12879.1"/>
    </source>
</evidence>
<keyword evidence="2" id="KW-1185">Reference proteome</keyword>
<organism evidence="1 2">
    <name type="scientific">Stieleria marina</name>
    <dbReference type="NCBI Taxonomy" id="1930275"/>
    <lineage>
        <taxon>Bacteria</taxon>
        <taxon>Pseudomonadati</taxon>
        <taxon>Planctomycetota</taxon>
        <taxon>Planctomycetia</taxon>
        <taxon>Pirellulales</taxon>
        <taxon>Pirellulaceae</taxon>
        <taxon>Stieleria</taxon>
    </lineage>
</organism>
<proteinExistence type="predicted"/>
<accession>A0A517P0I8</accession>
<dbReference type="OrthoDB" id="9763003at2"/>
<name>A0A517P0I8_9BACT</name>
<sequence length="78" mass="8853">MAVSPETITVLRTVHEEVCWAFDRALDALRDYHQTAAMDTVKSKDQVNLLAEAATTHLSKRLVAFEPIGLQRSNWKRT</sequence>
<dbReference type="EMBL" id="CP036526">
    <property type="protein sequence ID" value="QDT12879.1"/>
    <property type="molecule type" value="Genomic_DNA"/>
</dbReference>
<protein>
    <submittedName>
        <fullName evidence="1">Uncharacterized protein</fullName>
    </submittedName>
</protein>